<gene>
    <name evidence="3" type="ORF">LAUMK136_05136</name>
</gene>
<evidence type="ECO:0000313" key="4">
    <source>
        <dbReference type="Proteomes" id="UP000273307"/>
    </source>
</evidence>
<sequence>MVGVPGFRLRSNYRLAIAAATLAVAAAAPLSPPAGAAPADQPPPCSAQQLTVTAGQPQAAVGHRAVTLTFALADGATDCTLSGYPTVDSGAGGPLLHAQHTPRGYMGGLPATVDVAPTVALTQSQRAQAVVEGTAIDGDGNPCPTYTDLRVTPPGTTTALIVPTGIEACELQVHPVVLGSQE</sequence>
<dbReference type="RefSeq" id="WP_122526147.1">
    <property type="nucleotide sequence ID" value="NZ_UPHP01000140.1"/>
</dbReference>
<keyword evidence="1" id="KW-0732">Signal</keyword>
<dbReference type="AlphaFoldDB" id="A0A498QDX9"/>
<name>A0A498QDX9_9MYCO</name>
<protein>
    <recommendedName>
        <fullName evidence="2">DUF4232 domain-containing protein</fullName>
    </recommendedName>
</protein>
<dbReference type="InterPro" id="IPR025326">
    <property type="entry name" value="DUF4232"/>
</dbReference>
<organism evidence="3 4">
    <name type="scientific">Mycobacterium attenuatum</name>
    <dbReference type="NCBI Taxonomy" id="2341086"/>
    <lineage>
        <taxon>Bacteria</taxon>
        <taxon>Bacillati</taxon>
        <taxon>Actinomycetota</taxon>
        <taxon>Actinomycetes</taxon>
        <taxon>Mycobacteriales</taxon>
        <taxon>Mycobacteriaceae</taxon>
        <taxon>Mycobacterium</taxon>
    </lineage>
</organism>
<dbReference type="OrthoDB" id="4554818at2"/>
<evidence type="ECO:0000259" key="2">
    <source>
        <dbReference type="Pfam" id="PF14016"/>
    </source>
</evidence>
<proteinExistence type="predicted"/>
<evidence type="ECO:0000256" key="1">
    <source>
        <dbReference type="SAM" id="SignalP"/>
    </source>
</evidence>
<keyword evidence="4" id="KW-1185">Reference proteome</keyword>
<dbReference type="Pfam" id="PF14016">
    <property type="entry name" value="DUF4232"/>
    <property type="match status" value="1"/>
</dbReference>
<evidence type="ECO:0000313" key="3">
    <source>
        <dbReference type="EMBL" id="VBA43531.1"/>
    </source>
</evidence>
<feature type="signal peptide" evidence="1">
    <location>
        <begin position="1"/>
        <end position="36"/>
    </location>
</feature>
<reference evidence="3 4" key="1">
    <citation type="submission" date="2018-09" db="EMBL/GenBank/DDBJ databases">
        <authorList>
            <person name="Tagini F."/>
        </authorList>
    </citation>
    <scope>NUCLEOTIDE SEQUENCE [LARGE SCALE GENOMIC DNA]</scope>
    <source>
        <strain evidence="3 4">MK136</strain>
    </source>
</reference>
<feature type="domain" description="DUF4232" evidence="2">
    <location>
        <begin position="45"/>
        <end position="175"/>
    </location>
</feature>
<accession>A0A498QDX9</accession>
<dbReference type="EMBL" id="UPHP01000140">
    <property type="protein sequence ID" value="VBA43531.1"/>
    <property type="molecule type" value="Genomic_DNA"/>
</dbReference>
<feature type="chain" id="PRO_5019786112" description="DUF4232 domain-containing protein" evidence="1">
    <location>
        <begin position="37"/>
        <end position="182"/>
    </location>
</feature>
<dbReference type="Proteomes" id="UP000273307">
    <property type="component" value="Unassembled WGS sequence"/>
</dbReference>